<accession>A0ABD1VY71</accession>
<keyword evidence="1" id="KW-0695">RNA-directed DNA polymerase</keyword>
<proteinExistence type="predicted"/>
<dbReference type="EMBL" id="JBFOLK010000001">
    <property type="protein sequence ID" value="KAL2542267.1"/>
    <property type="molecule type" value="Genomic_DNA"/>
</dbReference>
<evidence type="ECO:0000313" key="2">
    <source>
        <dbReference type="Proteomes" id="UP001604336"/>
    </source>
</evidence>
<protein>
    <submittedName>
        <fullName evidence="1">RNA-directed DNA polymerase (Reverse transcriptase)-related family protein</fullName>
    </submittedName>
</protein>
<comment type="caution">
    <text evidence="1">The sequence shown here is derived from an EMBL/GenBank/DDBJ whole genome shotgun (WGS) entry which is preliminary data.</text>
</comment>
<organism evidence="1 2">
    <name type="scientific">Abeliophyllum distichum</name>
    <dbReference type="NCBI Taxonomy" id="126358"/>
    <lineage>
        <taxon>Eukaryota</taxon>
        <taxon>Viridiplantae</taxon>
        <taxon>Streptophyta</taxon>
        <taxon>Embryophyta</taxon>
        <taxon>Tracheophyta</taxon>
        <taxon>Spermatophyta</taxon>
        <taxon>Magnoliopsida</taxon>
        <taxon>eudicotyledons</taxon>
        <taxon>Gunneridae</taxon>
        <taxon>Pentapetalae</taxon>
        <taxon>asterids</taxon>
        <taxon>lamiids</taxon>
        <taxon>Lamiales</taxon>
        <taxon>Oleaceae</taxon>
        <taxon>Forsythieae</taxon>
        <taxon>Abeliophyllum</taxon>
    </lineage>
</organism>
<keyword evidence="1" id="KW-0808">Transferase</keyword>
<dbReference type="PANTHER" id="PTHR33116">
    <property type="entry name" value="REVERSE TRANSCRIPTASE ZINC-BINDING DOMAIN-CONTAINING PROTEIN-RELATED-RELATED"/>
    <property type="match status" value="1"/>
</dbReference>
<dbReference type="PANTHER" id="PTHR33116:SF80">
    <property type="entry name" value="REVERSE TRANSCRIPTASE ZINC-BINDING DOMAIN-CONTAINING PROTEIN"/>
    <property type="match status" value="1"/>
</dbReference>
<dbReference type="Proteomes" id="UP001604336">
    <property type="component" value="Unassembled WGS sequence"/>
</dbReference>
<keyword evidence="2" id="KW-1185">Reference proteome</keyword>
<reference evidence="2" key="1">
    <citation type="submission" date="2024-07" db="EMBL/GenBank/DDBJ databases">
        <title>Two chromosome-level genome assemblies of Korean endemic species Abeliophyllum distichum and Forsythia ovata (Oleaceae).</title>
        <authorList>
            <person name="Jang H."/>
        </authorList>
    </citation>
    <scope>NUCLEOTIDE SEQUENCE [LARGE SCALE GENOMIC DNA]</scope>
</reference>
<gene>
    <name evidence="1" type="ORF">Adt_03245</name>
</gene>
<evidence type="ECO:0000313" key="1">
    <source>
        <dbReference type="EMBL" id="KAL2542267.1"/>
    </source>
</evidence>
<sequence>MLHTLDIQARGDNFILKLNMDKAYDRYLSTLLSLNISSSLSHTWAYRKTFLYDDLLQKVKSRISGRAFRLLSSGGRITLLSSVLSSLLLYLLQIMQPSKTVLKKLESTFARFLWNSKDQAHRMHWRRWKDICLPTDDGGLGFRRLEDVVQAFSLKL</sequence>
<keyword evidence="1" id="KW-0548">Nucleotidyltransferase</keyword>
<dbReference type="GO" id="GO:0003964">
    <property type="term" value="F:RNA-directed DNA polymerase activity"/>
    <property type="evidence" value="ECO:0007669"/>
    <property type="project" value="UniProtKB-KW"/>
</dbReference>
<dbReference type="AlphaFoldDB" id="A0ABD1VY71"/>
<name>A0ABD1VY71_9LAMI</name>